<dbReference type="InterPro" id="IPR037231">
    <property type="entry name" value="NAP-like_sf"/>
</dbReference>
<feature type="signal peptide" evidence="4">
    <location>
        <begin position="1"/>
        <end position="18"/>
    </location>
</feature>
<evidence type="ECO:0000313" key="5">
    <source>
        <dbReference type="Proteomes" id="UP000046395"/>
    </source>
</evidence>
<dbReference type="STRING" id="70415.A0A5S6QT85"/>
<evidence type="ECO:0000256" key="1">
    <source>
        <dbReference type="ARBA" id="ARBA00009947"/>
    </source>
</evidence>
<dbReference type="Proteomes" id="UP000046395">
    <property type="component" value="Unassembled WGS sequence"/>
</dbReference>
<evidence type="ECO:0000313" key="6">
    <source>
        <dbReference type="WBParaSite" id="TMUE_2000010586.1"/>
    </source>
</evidence>
<proteinExistence type="inferred from homology"/>
<dbReference type="PANTHER" id="PTHR11875">
    <property type="entry name" value="TESTIS-SPECIFIC Y-ENCODED PROTEIN"/>
    <property type="match status" value="1"/>
</dbReference>
<dbReference type="Gene3D" id="1.20.5.1500">
    <property type="match status" value="1"/>
</dbReference>
<keyword evidence="4" id="KW-0732">Signal</keyword>
<evidence type="ECO:0000256" key="2">
    <source>
        <dbReference type="RuleBase" id="RU003876"/>
    </source>
</evidence>
<dbReference type="InterPro" id="IPR002164">
    <property type="entry name" value="NAP_family"/>
</dbReference>
<feature type="chain" id="PRO_5024374676" evidence="4">
    <location>
        <begin position="19"/>
        <end position="388"/>
    </location>
</feature>
<dbReference type="SUPFAM" id="SSF143113">
    <property type="entry name" value="NAP-like"/>
    <property type="match status" value="1"/>
</dbReference>
<evidence type="ECO:0000256" key="3">
    <source>
        <dbReference type="SAM" id="MobiDB-lite"/>
    </source>
</evidence>
<comment type="similarity">
    <text evidence="1 2">Belongs to the nucleosome assembly protein (NAP) family.</text>
</comment>
<evidence type="ECO:0000256" key="4">
    <source>
        <dbReference type="SAM" id="SignalP"/>
    </source>
</evidence>
<dbReference type="GO" id="GO:0006334">
    <property type="term" value="P:nucleosome assembly"/>
    <property type="evidence" value="ECO:0007669"/>
    <property type="project" value="InterPro"/>
</dbReference>
<sequence>MFCSRHLLLIDTVTYVGVTLVSVDRLICRADPAGYVFDPVEVNVCLWFLLKVLFKTMASSESESTDYLNDPSLLPESEPDDLIEPFVRYLVDKPPVVRGRINAIRHIQVEQFQLEAEFRRKVHDLQIEYSIKEKPLLDKRRSIIEGTYEPKDSETENFAGDSFIEEIDQQLEEYKLNNPSITVNGEITGVPLFWLTVVKNCDIIADTITKKDEPALSALKDIRCENTKDGFTLSFFFGPNEYFTNTVLTKEYLMKFEVDPKNPFLFDGPELIGRKGCAIDWKPGKNVTIRNVLKRSKHRSQRACKQKSFPVASFFNFFDPTVDFGAGEEPSDEFEALLAIDFEIAETLRDHVIPNAVLYFTGEAVQDDDDYEEEGDEDSGESDVSMQD</sequence>
<feature type="region of interest" description="Disordered" evidence="3">
    <location>
        <begin position="364"/>
        <end position="388"/>
    </location>
</feature>
<dbReference type="GO" id="GO:0005634">
    <property type="term" value="C:nucleus"/>
    <property type="evidence" value="ECO:0007669"/>
    <property type="project" value="InterPro"/>
</dbReference>
<keyword evidence="5" id="KW-1185">Reference proteome</keyword>
<accession>A0A5S6QT85</accession>
<protein>
    <submittedName>
        <fullName evidence="6">Nucleosome assembly protein 1-like 4</fullName>
    </submittedName>
</protein>
<name>A0A5S6QT85_TRIMR</name>
<feature type="compositionally biased region" description="Acidic residues" evidence="3">
    <location>
        <begin position="365"/>
        <end position="381"/>
    </location>
</feature>
<organism evidence="5 6">
    <name type="scientific">Trichuris muris</name>
    <name type="common">Mouse whipworm</name>
    <dbReference type="NCBI Taxonomy" id="70415"/>
    <lineage>
        <taxon>Eukaryota</taxon>
        <taxon>Metazoa</taxon>
        <taxon>Ecdysozoa</taxon>
        <taxon>Nematoda</taxon>
        <taxon>Enoplea</taxon>
        <taxon>Dorylaimia</taxon>
        <taxon>Trichinellida</taxon>
        <taxon>Trichuridae</taxon>
        <taxon>Trichuris</taxon>
    </lineage>
</organism>
<dbReference type="Gene3D" id="3.30.1120.90">
    <property type="entry name" value="Nucleosome assembly protein"/>
    <property type="match status" value="1"/>
</dbReference>
<dbReference type="Pfam" id="PF00956">
    <property type="entry name" value="NAP"/>
    <property type="match status" value="1"/>
</dbReference>
<dbReference type="AlphaFoldDB" id="A0A5S6QT85"/>
<dbReference type="WBParaSite" id="TMUE_2000010586.1">
    <property type="protein sequence ID" value="TMUE_2000010586.1"/>
    <property type="gene ID" value="WBGene00289053"/>
</dbReference>
<reference evidence="6" key="1">
    <citation type="submission" date="2019-12" db="UniProtKB">
        <authorList>
            <consortium name="WormBaseParasite"/>
        </authorList>
    </citation>
    <scope>IDENTIFICATION</scope>
</reference>